<dbReference type="Proteomes" id="UP000187455">
    <property type="component" value="Unassembled WGS sequence"/>
</dbReference>
<protein>
    <submittedName>
        <fullName evidence="2">Uncharacterized protein</fullName>
    </submittedName>
</protein>
<keyword evidence="3" id="KW-1185">Reference proteome</keyword>
<reference evidence="2 3" key="1">
    <citation type="journal article" date="2016" name="Mol. Biol. Evol.">
        <title>Genome-Wide Survey of Gut Fungi (Harpellales) Reveals the First Horizontally Transferred Ubiquitin Gene from a Mosquito Host.</title>
        <authorList>
            <person name="Wang Y."/>
            <person name="White M.M."/>
            <person name="Kvist S."/>
            <person name="Moncalvo J.M."/>
        </authorList>
    </citation>
    <scope>NUCLEOTIDE SEQUENCE [LARGE SCALE GENOMIC DNA]</scope>
    <source>
        <strain evidence="2 3">ALG-7-W6</strain>
    </source>
</reference>
<feature type="region of interest" description="Disordered" evidence="1">
    <location>
        <begin position="79"/>
        <end position="99"/>
    </location>
</feature>
<dbReference type="EMBL" id="LSSL01004053">
    <property type="protein sequence ID" value="OLY79839.1"/>
    <property type="molecule type" value="Genomic_DNA"/>
</dbReference>
<accession>A0A1R0GSI7</accession>
<name>A0A1R0GSI7_9FUNG</name>
<evidence type="ECO:0000256" key="1">
    <source>
        <dbReference type="SAM" id="MobiDB-lite"/>
    </source>
</evidence>
<dbReference type="AlphaFoldDB" id="A0A1R0GSI7"/>
<comment type="caution">
    <text evidence="2">The sequence shown here is derived from an EMBL/GenBank/DDBJ whole genome shotgun (WGS) entry which is preliminary data.</text>
</comment>
<proteinExistence type="predicted"/>
<feature type="region of interest" description="Disordered" evidence="1">
    <location>
        <begin position="1"/>
        <end position="33"/>
    </location>
</feature>
<sequence length="99" mass="11397">MSDFGLETQHPLYEHNESYNSSSPLLRIDEENRTMPSTRKIVISESSEQTSGDLSALMALDIEKKLKYLKVDQYENESFQSHNSSEYEKGKNPFLKASF</sequence>
<evidence type="ECO:0000313" key="3">
    <source>
        <dbReference type="Proteomes" id="UP000187455"/>
    </source>
</evidence>
<organism evidence="2 3">
    <name type="scientific">Smittium mucronatum</name>
    <dbReference type="NCBI Taxonomy" id="133383"/>
    <lineage>
        <taxon>Eukaryota</taxon>
        <taxon>Fungi</taxon>
        <taxon>Fungi incertae sedis</taxon>
        <taxon>Zoopagomycota</taxon>
        <taxon>Kickxellomycotina</taxon>
        <taxon>Harpellomycetes</taxon>
        <taxon>Harpellales</taxon>
        <taxon>Legeriomycetaceae</taxon>
        <taxon>Smittium</taxon>
    </lineage>
</organism>
<gene>
    <name evidence="2" type="ORF">AYI68_g6081</name>
</gene>
<evidence type="ECO:0000313" key="2">
    <source>
        <dbReference type="EMBL" id="OLY79839.1"/>
    </source>
</evidence>